<accession>A0A0Q9Z2K6</accession>
<dbReference type="STRING" id="295108.HT99x_00333"/>
<organism evidence="1">
    <name type="scientific">Candidatus Berkiella aquae</name>
    <dbReference type="NCBI Taxonomy" id="295108"/>
    <lineage>
        <taxon>Bacteria</taxon>
        <taxon>Pseudomonadati</taxon>
        <taxon>Pseudomonadota</taxon>
        <taxon>Gammaproteobacteria</taxon>
        <taxon>Candidatus Berkiellales</taxon>
        <taxon>Candidatus Berkiellaceae</taxon>
        <taxon>Candidatus Berkiella</taxon>
    </lineage>
</organism>
<dbReference type="AlphaFoldDB" id="A0A0Q9Z2K6"/>
<evidence type="ECO:0000313" key="1">
    <source>
        <dbReference type="EMBL" id="KRG22792.1"/>
    </source>
</evidence>
<sequence>MHEDKKSNGYFNEVLLQLIIFYNIHLLTRRADARRVRECETGSGYCPVTVMR</sequence>
<comment type="caution">
    <text evidence="1">The sequence shown here is derived from an EMBL/GenBank/DDBJ whole genome shotgun (WGS) entry which is preliminary data.</text>
</comment>
<gene>
    <name evidence="1" type="ORF">HT99x_00333</name>
</gene>
<protein>
    <submittedName>
        <fullName evidence="1">Uncharacterized protein</fullName>
    </submittedName>
</protein>
<dbReference type="EMBL" id="LKAJ01000001">
    <property type="protein sequence ID" value="KRG22792.1"/>
    <property type="molecule type" value="Genomic_DNA"/>
</dbReference>
<proteinExistence type="predicted"/>
<reference evidence="1" key="1">
    <citation type="submission" date="2015-09" db="EMBL/GenBank/DDBJ databases">
        <title>Draft Genome Sequences of Two Novel Amoeba-resistant Intranuclear Bacteria, Candidatus Berkiella cookevillensis and Candidatus Berkiella aquae.</title>
        <authorList>
            <person name="Mehari Y.T."/>
            <person name="Arivett B.A."/>
            <person name="Farone A.L."/>
            <person name="Gunderson J.H."/>
            <person name="Farone M.B."/>
        </authorList>
    </citation>
    <scope>NUCLEOTIDE SEQUENCE [LARGE SCALE GENOMIC DNA]</scope>
    <source>
        <strain evidence="1">HT99</strain>
    </source>
</reference>
<name>A0A0Q9Z2K6_9GAMM</name>